<dbReference type="Proteomes" id="UP000799438">
    <property type="component" value="Unassembled WGS sequence"/>
</dbReference>
<dbReference type="GeneID" id="54296346"/>
<name>A0A6A6BJK4_9PEZI</name>
<reference evidence="1" key="1">
    <citation type="journal article" date="2020" name="Stud. Mycol.">
        <title>101 Dothideomycetes genomes: a test case for predicting lifestyles and emergence of pathogens.</title>
        <authorList>
            <person name="Haridas S."/>
            <person name="Albert R."/>
            <person name="Binder M."/>
            <person name="Bloem J."/>
            <person name="Labutti K."/>
            <person name="Salamov A."/>
            <person name="Andreopoulos B."/>
            <person name="Baker S."/>
            <person name="Barry K."/>
            <person name="Bills G."/>
            <person name="Bluhm B."/>
            <person name="Cannon C."/>
            <person name="Castanera R."/>
            <person name="Culley D."/>
            <person name="Daum C."/>
            <person name="Ezra D."/>
            <person name="Gonzalez J."/>
            <person name="Henrissat B."/>
            <person name="Kuo A."/>
            <person name="Liang C."/>
            <person name="Lipzen A."/>
            <person name="Lutzoni F."/>
            <person name="Magnuson J."/>
            <person name="Mondo S."/>
            <person name="Nolan M."/>
            <person name="Ohm R."/>
            <person name="Pangilinan J."/>
            <person name="Park H.-J."/>
            <person name="Ramirez L."/>
            <person name="Alfaro M."/>
            <person name="Sun H."/>
            <person name="Tritt A."/>
            <person name="Yoshinaga Y."/>
            <person name="Zwiers L.-H."/>
            <person name="Turgeon B."/>
            <person name="Goodwin S."/>
            <person name="Spatafora J."/>
            <person name="Crous P."/>
            <person name="Grigoriev I."/>
        </authorList>
    </citation>
    <scope>NUCLEOTIDE SEQUENCE</scope>
    <source>
        <strain evidence="1">CBS 121167</strain>
    </source>
</reference>
<dbReference type="Gene3D" id="3.40.630.30">
    <property type="match status" value="1"/>
</dbReference>
<dbReference type="AlphaFoldDB" id="A0A6A6BJK4"/>
<accession>A0A6A6BJK4</accession>
<dbReference type="RefSeq" id="XP_033400041.1">
    <property type="nucleotide sequence ID" value="XM_033538850.1"/>
</dbReference>
<dbReference type="PANTHER" id="PTHR42791">
    <property type="entry name" value="GNAT FAMILY ACETYLTRANSFERASE"/>
    <property type="match status" value="1"/>
</dbReference>
<sequence length="217" mass="24593">MPLKVLPIGPSDIDDFVRLHYEAFRPWPAIGSCIWARDLGPESRSIHANRFRQALEDKETRMMKVVDTETGETIAAAKWAFYDHERTQEELEKSLVVPEPVPDANPEALKAMMGMLYSARREVMGTRPYYLLHLLVTDRKHYRRGAAGMLLQWGMECADAAGLECYLEGSEMGRPLYERNGFVPIKDLPFDMSKYGGKGVNTHTCMIRQPRTPGSSA</sequence>
<dbReference type="PANTHER" id="PTHR42791:SF14">
    <property type="entry name" value="N-ACETYLTRANSFERASE DOMAIN-CONTAINING PROTEIN"/>
    <property type="match status" value="1"/>
</dbReference>
<dbReference type="EMBL" id="ML995480">
    <property type="protein sequence ID" value="KAF2144329.1"/>
    <property type="molecule type" value="Genomic_DNA"/>
</dbReference>
<dbReference type="SUPFAM" id="SSF55729">
    <property type="entry name" value="Acyl-CoA N-acyltransferases (Nat)"/>
    <property type="match status" value="1"/>
</dbReference>
<proteinExistence type="predicted"/>
<evidence type="ECO:0000313" key="1">
    <source>
        <dbReference type="EMBL" id="KAF2144329.1"/>
    </source>
</evidence>
<keyword evidence="2" id="KW-1185">Reference proteome</keyword>
<evidence type="ECO:0000313" key="2">
    <source>
        <dbReference type="Proteomes" id="UP000799438"/>
    </source>
</evidence>
<organism evidence="1 2">
    <name type="scientific">Aplosporella prunicola CBS 121167</name>
    <dbReference type="NCBI Taxonomy" id="1176127"/>
    <lineage>
        <taxon>Eukaryota</taxon>
        <taxon>Fungi</taxon>
        <taxon>Dikarya</taxon>
        <taxon>Ascomycota</taxon>
        <taxon>Pezizomycotina</taxon>
        <taxon>Dothideomycetes</taxon>
        <taxon>Dothideomycetes incertae sedis</taxon>
        <taxon>Botryosphaeriales</taxon>
        <taxon>Aplosporellaceae</taxon>
        <taxon>Aplosporella</taxon>
    </lineage>
</organism>
<evidence type="ECO:0008006" key="3">
    <source>
        <dbReference type="Google" id="ProtNLM"/>
    </source>
</evidence>
<protein>
    <recommendedName>
        <fullName evidence="3">N-acetyltransferase domain-containing protein</fullName>
    </recommendedName>
</protein>
<dbReference type="InterPro" id="IPR052523">
    <property type="entry name" value="Trichothecene_AcTrans"/>
</dbReference>
<dbReference type="InterPro" id="IPR016181">
    <property type="entry name" value="Acyl_CoA_acyltransferase"/>
</dbReference>
<gene>
    <name evidence="1" type="ORF">K452DRAFT_267630</name>
</gene>
<dbReference type="OrthoDB" id="2115692at2759"/>